<name>A0A177BEG0_9BILA</name>
<evidence type="ECO:0000256" key="4">
    <source>
        <dbReference type="ARBA" id="ARBA00022989"/>
    </source>
</evidence>
<feature type="transmembrane region" description="Helical" evidence="7">
    <location>
        <begin position="384"/>
        <end position="402"/>
    </location>
</feature>
<feature type="transmembrane region" description="Helical" evidence="7">
    <location>
        <begin position="190"/>
        <end position="210"/>
    </location>
</feature>
<evidence type="ECO:0000313" key="9">
    <source>
        <dbReference type="EMBL" id="OAF71934.1"/>
    </source>
</evidence>
<sequence length="488" mass="53881">MKKSISESSDVDIIPKNDEISPLRKKLMIAVMTFINLCNFADRFAVAGVLSDVKIHFGTKDAELSDGNTGLIQTSFVIVFMIMSPIFGYLGDRYNRKIILIFSQVCWLLSTLSATYVPDGKFMIFLFCRSMVGVGEASYATITPSLIGSIYSGTSRTTALIMFSLAIPIGSGLGYVLSSLLTSLFDSWRWGLRFSGVNGIIGILLILFVMKEPTRTTTGDINNTSKSSWIYDMKCILSKKTYILTTLGFTCFCFIVGALSFWSPHFMSFAYKMQHHSGIKLVPTIYGILTCAGGLIGVILSKILLMLFGKYSRYTDSYICSFSLLGSLPFLFCAIYLAETQIIATWILVAIGITILCLIWALNTDILLKVIEPQRRSAAVSTQILISHAFGDAGSPYLVGLFSDLMKNSYSYKSPAIDFFSLQFSLYLTLLAASFGGVLYFCTTLFIDGETVNVEEVKPILNSDSDESQLSNTKSINETSSMLPNYEN</sequence>
<evidence type="ECO:0000256" key="3">
    <source>
        <dbReference type="ARBA" id="ARBA00022692"/>
    </source>
</evidence>
<keyword evidence="10" id="KW-1185">Reference proteome</keyword>
<dbReference type="InterPro" id="IPR020846">
    <property type="entry name" value="MFS_dom"/>
</dbReference>
<comment type="subcellular location">
    <subcellularLocation>
        <location evidence="1">Membrane</location>
        <topology evidence="1">Multi-pass membrane protein</topology>
    </subcellularLocation>
</comment>
<feature type="transmembrane region" description="Helical" evidence="7">
    <location>
        <begin position="70"/>
        <end position="91"/>
    </location>
</feature>
<accession>A0A177BEG0</accession>
<keyword evidence="5 7" id="KW-0472">Membrane</keyword>
<keyword evidence="3 7" id="KW-0812">Transmembrane</keyword>
<evidence type="ECO:0000256" key="5">
    <source>
        <dbReference type="ARBA" id="ARBA00023136"/>
    </source>
</evidence>
<dbReference type="CDD" id="cd17328">
    <property type="entry name" value="MFS_spinster_like"/>
    <property type="match status" value="1"/>
</dbReference>
<dbReference type="InterPro" id="IPR011701">
    <property type="entry name" value="MFS"/>
</dbReference>
<feature type="transmembrane region" description="Helical" evidence="7">
    <location>
        <begin position="27"/>
        <end position="50"/>
    </location>
</feature>
<reference evidence="9 10" key="1">
    <citation type="submission" date="2016-04" db="EMBL/GenBank/DDBJ databases">
        <title>The genome of Intoshia linei affirms orthonectids as highly simplified spiralians.</title>
        <authorList>
            <person name="Mikhailov K.V."/>
            <person name="Slusarev G.S."/>
            <person name="Nikitin M.A."/>
            <person name="Logacheva M.D."/>
            <person name="Penin A."/>
            <person name="Aleoshin V."/>
            <person name="Panchin Y.V."/>
        </authorList>
    </citation>
    <scope>NUCLEOTIDE SEQUENCE [LARGE SCALE GENOMIC DNA]</scope>
    <source>
        <strain evidence="9">Intl2013</strain>
        <tissue evidence="9">Whole animal</tissue>
    </source>
</reference>
<protein>
    <recommendedName>
        <fullName evidence="8">Major facilitator superfamily (MFS) profile domain-containing protein</fullName>
    </recommendedName>
</protein>
<dbReference type="PROSITE" id="PS50850">
    <property type="entry name" value="MFS"/>
    <property type="match status" value="1"/>
</dbReference>
<comment type="caution">
    <text evidence="9">The sequence shown here is derived from an EMBL/GenBank/DDBJ whole genome shotgun (WGS) entry which is preliminary data.</text>
</comment>
<proteinExistence type="inferred from homology"/>
<evidence type="ECO:0000256" key="6">
    <source>
        <dbReference type="ARBA" id="ARBA00024338"/>
    </source>
</evidence>
<dbReference type="AlphaFoldDB" id="A0A177BEG0"/>
<feature type="transmembrane region" description="Helical" evidence="7">
    <location>
        <begin position="283"/>
        <end position="305"/>
    </location>
</feature>
<dbReference type="GO" id="GO:0016020">
    <property type="term" value="C:membrane"/>
    <property type="evidence" value="ECO:0007669"/>
    <property type="project" value="UniProtKB-SubCell"/>
</dbReference>
<dbReference type="EMBL" id="LWCA01000014">
    <property type="protein sequence ID" value="OAF71934.1"/>
    <property type="molecule type" value="Genomic_DNA"/>
</dbReference>
<gene>
    <name evidence="9" type="ORF">A3Q56_00291</name>
</gene>
<feature type="transmembrane region" description="Helical" evidence="7">
    <location>
        <begin position="343"/>
        <end position="363"/>
    </location>
</feature>
<feature type="transmembrane region" description="Helical" evidence="7">
    <location>
        <begin position="98"/>
        <end position="117"/>
    </location>
</feature>
<keyword evidence="2" id="KW-0813">Transport</keyword>
<organism evidence="9 10">
    <name type="scientific">Intoshia linei</name>
    <dbReference type="NCBI Taxonomy" id="1819745"/>
    <lineage>
        <taxon>Eukaryota</taxon>
        <taxon>Metazoa</taxon>
        <taxon>Spiralia</taxon>
        <taxon>Lophotrochozoa</taxon>
        <taxon>Mesozoa</taxon>
        <taxon>Orthonectida</taxon>
        <taxon>Rhopaluridae</taxon>
        <taxon>Intoshia</taxon>
    </lineage>
</organism>
<evidence type="ECO:0000259" key="8">
    <source>
        <dbReference type="PROSITE" id="PS50850"/>
    </source>
</evidence>
<dbReference type="PANTHER" id="PTHR23505">
    <property type="entry name" value="SPINSTER"/>
    <property type="match status" value="1"/>
</dbReference>
<dbReference type="PANTHER" id="PTHR23505:SF79">
    <property type="entry name" value="PROTEIN SPINSTER"/>
    <property type="match status" value="1"/>
</dbReference>
<keyword evidence="4 7" id="KW-1133">Transmembrane helix</keyword>
<dbReference type="Gene3D" id="1.20.1250.20">
    <property type="entry name" value="MFS general substrate transporter like domains"/>
    <property type="match status" value="1"/>
</dbReference>
<feature type="transmembrane region" description="Helical" evidence="7">
    <location>
        <begin position="317"/>
        <end position="337"/>
    </location>
</feature>
<feature type="transmembrane region" description="Helical" evidence="7">
    <location>
        <begin position="242"/>
        <end position="263"/>
    </location>
</feature>
<dbReference type="OrthoDB" id="6770063at2759"/>
<dbReference type="Pfam" id="PF07690">
    <property type="entry name" value="MFS_1"/>
    <property type="match status" value="1"/>
</dbReference>
<evidence type="ECO:0000313" key="10">
    <source>
        <dbReference type="Proteomes" id="UP000078046"/>
    </source>
</evidence>
<dbReference type="Proteomes" id="UP000078046">
    <property type="component" value="Unassembled WGS sequence"/>
</dbReference>
<evidence type="ECO:0000256" key="1">
    <source>
        <dbReference type="ARBA" id="ARBA00004141"/>
    </source>
</evidence>
<feature type="domain" description="Major facilitator superfamily (MFS) profile" evidence="8">
    <location>
        <begin position="28"/>
        <end position="452"/>
    </location>
</feature>
<feature type="transmembrane region" description="Helical" evidence="7">
    <location>
        <begin position="123"/>
        <end position="147"/>
    </location>
</feature>
<dbReference type="InterPro" id="IPR036259">
    <property type="entry name" value="MFS_trans_sf"/>
</dbReference>
<evidence type="ECO:0000256" key="7">
    <source>
        <dbReference type="SAM" id="Phobius"/>
    </source>
</evidence>
<comment type="similarity">
    <text evidence="6">Belongs to the major facilitator superfamily. Spinster (TC 2.A.1.49) family.</text>
</comment>
<dbReference type="InterPro" id="IPR044770">
    <property type="entry name" value="MFS_spinster-like"/>
</dbReference>
<dbReference type="GO" id="GO:0022857">
    <property type="term" value="F:transmembrane transporter activity"/>
    <property type="evidence" value="ECO:0007669"/>
    <property type="project" value="InterPro"/>
</dbReference>
<feature type="transmembrane region" description="Helical" evidence="7">
    <location>
        <begin position="422"/>
        <end position="442"/>
    </location>
</feature>
<evidence type="ECO:0000256" key="2">
    <source>
        <dbReference type="ARBA" id="ARBA00022448"/>
    </source>
</evidence>
<feature type="transmembrane region" description="Helical" evidence="7">
    <location>
        <begin position="159"/>
        <end position="178"/>
    </location>
</feature>
<dbReference type="SUPFAM" id="SSF103473">
    <property type="entry name" value="MFS general substrate transporter"/>
    <property type="match status" value="1"/>
</dbReference>